<feature type="region of interest" description="Disordered" evidence="1">
    <location>
        <begin position="19"/>
        <end position="45"/>
    </location>
</feature>
<proteinExistence type="predicted"/>
<comment type="caution">
    <text evidence="2">The sequence shown here is derived from an EMBL/GenBank/DDBJ whole genome shotgun (WGS) entry which is preliminary data.</text>
</comment>
<evidence type="ECO:0000256" key="1">
    <source>
        <dbReference type="SAM" id="MobiDB-lite"/>
    </source>
</evidence>
<sequence length="89" mass="10106">MPLVLQLCECTEGKGGFLQAEPGKEGRRNGERRNTFRRKTETRADRKAVALSKGCEVLEIQPGRRKQVGQQAVKNSPRVLRQTIRIPNY</sequence>
<gene>
    <name evidence="2" type="ORF">NDU88_001106</name>
</gene>
<dbReference type="Proteomes" id="UP001066276">
    <property type="component" value="Chromosome 6"/>
</dbReference>
<evidence type="ECO:0000313" key="3">
    <source>
        <dbReference type="Proteomes" id="UP001066276"/>
    </source>
</evidence>
<protein>
    <submittedName>
        <fullName evidence="2">Uncharacterized protein</fullName>
    </submittedName>
</protein>
<name>A0AAV7Q3B1_PLEWA</name>
<reference evidence="2" key="1">
    <citation type="journal article" date="2022" name="bioRxiv">
        <title>Sequencing and chromosome-scale assembly of the giantPleurodeles waltlgenome.</title>
        <authorList>
            <person name="Brown T."/>
            <person name="Elewa A."/>
            <person name="Iarovenko S."/>
            <person name="Subramanian E."/>
            <person name="Araus A.J."/>
            <person name="Petzold A."/>
            <person name="Susuki M."/>
            <person name="Suzuki K.-i.T."/>
            <person name="Hayashi T."/>
            <person name="Toyoda A."/>
            <person name="Oliveira C."/>
            <person name="Osipova E."/>
            <person name="Leigh N.D."/>
            <person name="Simon A."/>
            <person name="Yun M.H."/>
        </authorList>
    </citation>
    <scope>NUCLEOTIDE SEQUENCE</scope>
    <source>
        <strain evidence="2">20211129_DDA</strain>
        <tissue evidence="2">Liver</tissue>
    </source>
</reference>
<evidence type="ECO:0000313" key="2">
    <source>
        <dbReference type="EMBL" id="KAJ1134655.1"/>
    </source>
</evidence>
<accession>A0AAV7Q3B1</accession>
<keyword evidence="3" id="KW-1185">Reference proteome</keyword>
<organism evidence="2 3">
    <name type="scientific">Pleurodeles waltl</name>
    <name type="common">Iberian ribbed newt</name>
    <dbReference type="NCBI Taxonomy" id="8319"/>
    <lineage>
        <taxon>Eukaryota</taxon>
        <taxon>Metazoa</taxon>
        <taxon>Chordata</taxon>
        <taxon>Craniata</taxon>
        <taxon>Vertebrata</taxon>
        <taxon>Euteleostomi</taxon>
        <taxon>Amphibia</taxon>
        <taxon>Batrachia</taxon>
        <taxon>Caudata</taxon>
        <taxon>Salamandroidea</taxon>
        <taxon>Salamandridae</taxon>
        <taxon>Pleurodelinae</taxon>
        <taxon>Pleurodeles</taxon>
    </lineage>
</organism>
<dbReference type="AlphaFoldDB" id="A0AAV7Q3B1"/>
<feature type="compositionally biased region" description="Basic and acidic residues" evidence="1">
    <location>
        <begin position="22"/>
        <end position="45"/>
    </location>
</feature>
<dbReference type="EMBL" id="JANPWB010000010">
    <property type="protein sequence ID" value="KAJ1134655.1"/>
    <property type="molecule type" value="Genomic_DNA"/>
</dbReference>